<dbReference type="InterPro" id="IPR001041">
    <property type="entry name" value="2Fe-2S_ferredoxin-type"/>
</dbReference>
<sequence length="85" mass="9599">MKKYKITLLRSQITFDFDNSKSLLQALEEQGIQPEYGCRTGFCGHCRTVAASGQWHYQDVPLAFIRSGQILLCCAIVDSDLELDL</sequence>
<evidence type="ECO:0000313" key="2">
    <source>
        <dbReference type="EMBL" id="RIY33944.1"/>
    </source>
</evidence>
<dbReference type="SUPFAM" id="SSF54292">
    <property type="entry name" value="2Fe-2S ferredoxin-like"/>
    <property type="match status" value="1"/>
</dbReference>
<reference evidence="2 3" key="1">
    <citation type="submission" date="2017-08" db="EMBL/GenBank/DDBJ databases">
        <title>Reclassification of Bisgaard taxon 37 and 44.</title>
        <authorList>
            <person name="Christensen H."/>
        </authorList>
    </citation>
    <scope>NUCLEOTIDE SEQUENCE [LARGE SCALE GENOMIC DNA]</scope>
    <source>
        <strain evidence="2 3">B96_4</strain>
    </source>
</reference>
<proteinExistence type="predicted"/>
<comment type="caution">
    <text evidence="2">The sequence shown here is derived from an EMBL/GenBank/DDBJ whole genome shotgun (WGS) entry which is preliminary data.</text>
</comment>
<name>A0A3A1YCJ9_9GAMM</name>
<protein>
    <submittedName>
        <fullName evidence="2">(2Fe-2S)-binding protein</fullName>
    </submittedName>
</protein>
<dbReference type="PROSITE" id="PS51085">
    <property type="entry name" value="2FE2S_FER_2"/>
    <property type="match status" value="1"/>
</dbReference>
<dbReference type="GO" id="GO:0051536">
    <property type="term" value="F:iron-sulfur cluster binding"/>
    <property type="evidence" value="ECO:0007669"/>
    <property type="project" value="InterPro"/>
</dbReference>
<dbReference type="NCBIfam" id="NF007985">
    <property type="entry name" value="PRK10713.1"/>
    <property type="match status" value="1"/>
</dbReference>
<evidence type="ECO:0000259" key="1">
    <source>
        <dbReference type="PROSITE" id="PS51085"/>
    </source>
</evidence>
<dbReference type="OrthoDB" id="9806195at2"/>
<dbReference type="InterPro" id="IPR012675">
    <property type="entry name" value="Beta-grasp_dom_sf"/>
</dbReference>
<organism evidence="2 3">
    <name type="scientific">Psittacicella melopsittaci</name>
    <dbReference type="NCBI Taxonomy" id="2028576"/>
    <lineage>
        <taxon>Bacteria</taxon>
        <taxon>Pseudomonadati</taxon>
        <taxon>Pseudomonadota</taxon>
        <taxon>Gammaproteobacteria</taxon>
        <taxon>Pasteurellales</taxon>
        <taxon>Psittacicellaceae</taxon>
        <taxon>Psittacicella</taxon>
    </lineage>
</organism>
<feature type="domain" description="2Fe-2S ferredoxin-type" evidence="1">
    <location>
        <begin position="4"/>
        <end position="85"/>
    </location>
</feature>
<dbReference type="RefSeq" id="WP_119496326.1">
    <property type="nucleotide sequence ID" value="NZ_NRJH01000005.1"/>
</dbReference>
<dbReference type="CDD" id="cd00207">
    <property type="entry name" value="fer2"/>
    <property type="match status" value="1"/>
</dbReference>
<dbReference type="InterPro" id="IPR036010">
    <property type="entry name" value="2Fe-2S_ferredoxin-like_sf"/>
</dbReference>
<accession>A0A3A1YCJ9</accession>
<gene>
    <name evidence="2" type="ORF">CJP74_00535</name>
</gene>
<evidence type="ECO:0000313" key="3">
    <source>
        <dbReference type="Proteomes" id="UP000266258"/>
    </source>
</evidence>
<dbReference type="AlphaFoldDB" id="A0A3A1YCJ9"/>
<dbReference type="EMBL" id="NRJH01000005">
    <property type="protein sequence ID" value="RIY33944.1"/>
    <property type="molecule type" value="Genomic_DNA"/>
</dbReference>
<dbReference type="Proteomes" id="UP000266258">
    <property type="component" value="Unassembled WGS sequence"/>
</dbReference>
<dbReference type="Gene3D" id="3.10.20.30">
    <property type="match status" value="1"/>
</dbReference>
<keyword evidence="3" id="KW-1185">Reference proteome</keyword>
<dbReference type="Pfam" id="PF00111">
    <property type="entry name" value="Fer2"/>
    <property type="match status" value="1"/>
</dbReference>